<dbReference type="Gene3D" id="3.40.50.1820">
    <property type="entry name" value="alpha/beta hydrolase"/>
    <property type="match status" value="1"/>
</dbReference>
<comment type="caution">
    <text evidence="2">The sequence shown here is derived from an EMBL/GenBank/DDBJ whole genome shotgun (WGS) entry which is preliminary data.</text>
</comment>
<keyword evidence="3" id="KW-1185">Reference proteome</keyword>
<name>A0A139IWA8_9PEZI</name>
<evidence type="ECO:0000313" key="3">
    <source>
        <dbReference type="Proteomes" id="UP000073492"/>
    </source>
</evidence>
<dbReference type="Pfam" id="PF01738">
    <property type="entry name" value="DLH"/>
    <property type="match status" value="1"/>
</dbReference>
<dbReference type="EMBL" id="LFZO01000001">
    <property type="protein sequence ID" value="KXT19025.1"/>
    <property type="molecule type" value="Genomic_DNA"/>
</dbReference>
<evidence type="ECO:0000313" key="2">
    <source>
        <dbReference type="EMBL" id="KXT19025.1"/>
    </source>
</evidence>
<accession>A0A139IWA8</accession>
<protein>
    <recommendedName>
        <fullName evidence="1">Dienelactone hydrolase domain-containing protein</fullName>
    </recommendedName>
</protein>
<dbReference type="AlphaFoldDB" id="A0A139IWA8"/>
<proteinExistence type="predicted"/>
<dbReference type="PANTHER" id="PTHR47668:SF1">
    <property type="entry name" value="DIENELACTONE HYDROLASE DOMAIN-CONTAINING PROTEIN-RELATED"/>
    <property type="match status" value="1"/>
</dbReference>
<dbReference type="GO" id="GO:0016787">
    <property type="term" value="F:hydrolase activity"/>
    <property type="evidence" value="ECO:0007669"/>
    <property type="project" value="InterPro"/>
</dbReference>
<dbReference type="InterPro" id="IPR029058">
    <property type="entry name" value="AB_hydrolase_fold"/>
</dbReference>
<reference evidence="2 3" key="1">
    <citation type="submission" date="2015-07" db="EMBL/GenBank/DDBJ databases">
        <title>Comparative genomics of the Sigatoka disease complex on banana suggests a link between parallel evolutionary changes in Pseudocercospora fijiensis and Pseudocercospora eumusae and increased virulence on the banana host.</title>
        <authorList>
            <person name="Chang T.-C."/>
            <person name="Salvucci A."/>
            <person name="Crous P.W."/>
            <person name="Stergiopoulos I."/>
        </authorList>
    </citation>
    <scope>NUCLEOTIDE SEQUENCE [LARGE SCALE GENOMIC DNA]</scope>
    <source>
        <strain evidence="2 3">CBS 116634</strain>
    </source>
</reference>
<dbReference type="InterPro" id="IPR002925">
    <property type="entry name" value="Dienelactn_hydro"/>
</dbReference>
<dbReference type="PANTHER" id="PTHR47668">
    <property type="entry name" value="DIENELACTONE HYDROLASE FAMILY PROTEIN (AFU_ORTHOLOGUE AFUA_6G01940)"/>
    <property type="match status" value="1"/>
</dbReference>
<feature type="domain" description="Dienelactone hydrolase" evidence="1">
    <location>
        <begin position="123"/>
        <end position="339"/>
    </location>
</feature>
<dbReference type="SUPFAM" id="SSF53474">
    <property type="entry name" value="alpha/beta-Hydrolases"/>
    <property type="match status" value="1"/>
</dbReference>
<gene>
    <name evidence="2" type="ORF">AC579_8741</name>
</gene>
<evidence type="ECO:0000259" key="1">
    <source>
        <dbReference type="Pfam" id="PF01738"/>
    </source>
</evidence>
<organism evidence="2 3">
    <name type="scientific">Pseudocercospora musae</name>
    <dbReference type="NCBI Taxonomy" id="113226"/>
    <lineage>
        <taxon>Eukaryota</taxon>
        <taxon>Fungi</taxon>
        <taxon>Dikarya</taxon>
        <taxon>Ascomycota</taxon>
        <taxon>Pezizomycotina</taxon>
        <taxon>Dothideomycetes</taxon>
        <taxon>Dothideomycetidae</taxon>
        <taxon>Mycosphaerellales</taxon>
        <taxon>Mycosphaerellaceae</taxon>
        <taxon>Pseudocercospora</taxon>
    </lineage>
</organism>
<dbReference type="OrthoDB" id="18472at2759"/>
<sequence length="348" mass="38647">MLGTAGSSKRCERCGHWRSLLFDYHRPAPDCIVPAPQTSSSTPLEVAKMILRPTTTFTASKTLSRLRFPSAVNSTTPKHCVAQPITRARAHAKMSQSHACCTVPPIVSDGYKEKGEWITIDGMKTYATGPKDAKQALLVVYDIFGFFPQTLQGADILAHGDKERPYQVFMPDFFEGSPADISWYPPDTDEKGKKLGEFLKTKAAPPKTLERIPKVLSEIKSQRSSIQDWGILGYCWGGKIVNLSSQQGTPFKAAASCHPAMVDENDAPGITIPFAMLPSKDESKEDVEKWQKAVKVKNIVQWWPNQVHGFMAARSDLKDPAVEADYKKAYNLLLNWFHENMADASSKL</sequence>
<dbReference type="Proteomes" id="UP000073492">
    <property type="component" value="Unassembled WGS sequence"/>
</dbReference>